<dbReference type="OrthoDB" id="9801972at2"/>
<sequence length="105" mass="11304">MTSQAFTAHADHVRVTVRLTPNGGRDGIDGVESGADGQDHLKVRVRAIPEKGKANQALIAVLAKEIGVAKNRISLISGETQRKKILRIDTDPEDVLKRLAELAGE</sequence>
<dbReference type="SUPFAM" id="SSF69786">
    <property type="entry name" value="YggU-like"/>
    <property type="match status" value="1"/>
</dbReference>
<dbReference type="AlphaFoldDB" id="A0A0L8BWL0"/>
<gene>
    <name evidence="3" type="ORF">AC244_12870</name>
</gene>
<dbReference type="PATRIC" id="fig|106592.7.peg.6695"/>
<dbReference type="PANTHER" id="PTHR13420:SF7">
    <property type="entry name" value="UPF0235 PROTEIN C15ORF40"/>
    <property type="match status" value="1"/>
</dbReference>
<evidence type="ECO:0000256" key="1">
    <source>
        <dbReference type="ARBA" id="ARBA00010364"/>
    </source>
</evidence>
<evidence type="ECO:0000256" key="2">
    <source>
        <dbReference type="HAMAP-Rule" id="MF_00634"/>
    </source>
</evidence>
<reference evidence="4" key="1">
    <citation type="submission" date="2015-07" db="EMBL/GenBank/DDBJ databases">
        <title>Whole genome sequence of an Ensifer adhaerens strain isolated from a cave pool in the Wind Cave National Park.</title>
        <authorList>
            <person name="Eng W.W.H."/>
            <person name="Gan H.M."/>
            <person name="Barton H.A."/>
            <person name="Savka M.A."/>
        </authorList>
    </citation>
    <scope>NUCLEOTIDE SEQUENCE [LARGE SCALE GENOMIC DNA]</scope>
    <source>
        <strain evidence="4">SD006</strain>
    </source>
</reference>
<dbReference type="GO" id="GO:0005737">
    <property type="term" value="C:cytoplasm"/>
    <property type="evidence" value="ECO:0007669"/>
    <property type="project" value="TreeGrafter"/>
</dbReference>
<dbReference type="InterPro" id="IPR003746">
    <property type="entry name" value="DUF167"/>
</dbReference>
<dbReference type="NCBIfam" id="TIGR00251">
    <property type="entry name" value="DUF167 family protein"/>
    <property type="match status" value="1"/>
</dbReference>
<proteinExistence type="inferred from homology"/>
<evidence type="ECO:0000313" key="3">
    <source>
        <dbReference type="EMBL" id="KOF18879.1"/>
    </source>
</evidence>
<dbReference type="Gene3D" id="3.30.1200.10">
    <property type="entry name" value="YggU-like"/>
    <property type="match status" value="1"/>
</dbReference>
<comment type="similarity">
    <text evidence="1 2">Belongs to the UPF0235 family.</text>
</comment>
<dbReference type="PANTHER" id="PTHR13420">
    <property type="entry name" value="UPF0235 PROTEIN C15ORF40"/>
    <property type="match status" value="1"/>
</dbReference>
<dbReference type="Pfam" id="PF02594">
    <property type="entry name" value="DUF167"/>
    <property type="match status" value="1"/>
</dbReference>
<dbReference type="HAMAP" id="MF_00634">
    <property type="entry name" value="UPF0235"/>
    <property type="match status" value="1"/>
</dbReference>
<dbReference type="RefSeq" id="WP_053249219.1">
    <property type="nucleotide sequence ID" value="NZ_LGAP01000006.1"/>
</dbReference>
<dbReference type="NCBIfam" id="NF002348">
    <property type="entry name" value="PRK01310.1"/>
    <property type="match status" value="1"/>
</dbReference>
<name>A0A0L8BWL0_ENSAD</name>
<evidence type="ECO:0000313" key="4">
    <source>
        <dbReference type="Proteomes" id="UP000037425"/>
    </source>
</evidence>
<protein>
    <recommendedName>
        <fullName evidence="2">UPF0235 protein AC244_12870</fullName>
    </recommendedName>
</protein>
<accession>A0A0L8BWL0</accession>
<dbReference type="EMBL" id="LGAP01000006">
    <property type="protein sequence ID" value="KOF18879.1"/>
    <property type="molecule type" value="Genomic_DNA"/>
</dbReference>
<dbReference type="Proteomes" id="UP000037425">
    <property type="component" value="Unassembled WGS sequence"/>
</dbReference>
<organism evidence="3 4">
    <name type="scientific">Ensifer adhaerens</name>
    <name type="common">Sinorhizobium morelense</name>
    <dbReference type="NCBI Taxonomy" id="106592"/>
    <lineage>
        <taxon>Bacteria</taxon>
        <taxon>Pseudomonadati</taxon>
        <taxon>Pseudomonadota</taxon>
        <taxon>Alphaproteobacteria</taxon>
        <taxon>Hyphomicrobiales</taxon>
        <taxon>Rhizobiaceae</taxon>
        <taxon>Sinorhizobium/Ensifer group</taxon>
        <taxon>Ensifer</taxon>
    </lineage>
</organism>
<comment type="caution">
    <text evidence="3">The sequence shown here is derived from an EMBL/GenBank/DDBJ whole genome shotgun (WGS) entry which is preliminary data.</text>
</comment>
<dbReference type="SMART" id="SM01152">
    <property type="entry name" value="DUF167"/>
    <property type="match status" value="1"/>
</dbReference>
<dbReference type="InterPro" id="IPR036591">
    <property type="entry name" value="YggU-like_sf"/>
</dbReference>